<keyword evidence="2" id="KW-0695">RNA-directed DNA polymerase</keyword>
<protein>
    <submittedName>
        <fullName evidence="2">RNA-directed DNA polymerase from mobile element jockey</fullName>
    </submittedName>
</protein>
<dbReference type="OrthoDB" id="412981at2759"/>
<dbReference type="AlphaFoldDB" id="A0A4C1VTF5"/>
<proteinExistence type="predicted"/>
<accession>A0A4C1VTF5</accession>
<dbReference type="InterPro" id="IPR000477">
    <property type="entry name" value="RT_dom"/>
</dbReference>
<evidence type="ECO:0000313" key="3">
    <source>
        <dbReference type="Proteomes" id="UP000299102"/>
    </source>
</evidence>
<dbReference type="Pfam" id="PF00078">
    <property type="entry name" value="RVT_1"/>
    <property type="match status" value="1"/>
</dbReference>
<feature type="domain" description="Reverse transcriptase" evidence="1">
    <location>
        <begin position="1"/>
        <end position="184"/>
    </location>
</feature>
<name>A0A4C1VTF5_EUMVA</name>
<dbReference type="EMBL" id="BGZK01000392">
    <property type="protein sequence ID" value="GBP41085.1"/>
    <property type="molecule type" value="Genomic_DNA"/>
</dbReference>
<gene>
    <name evidence="2" type="ORF">EVAR_32907_1</name>
</gene>
<keyword evidence="2" id="KW-0548">Nucleotidyltransferase</keyword>
<keyword evidence="3" id="KW-1185">Reference proteome</keyword>
<sequence>MSSSGFAADTLRRSSWLVFYTTWPPSTSASPLESFSISRRPLTKCGTPGRNFYVTVEGVTLGPRPISVGVSQGSCLSPYLYAVFTDNIPTLADQLQDKRKASCWHYMQTIYARISYHLVGPNFLWVKLQRVLDLLPDWLDSWRIAVNVTKTTALLTGQQRTMLPKLRLRGQEVEWKTRVRYLGV</sequence>
<dbReference type="Proteomes" id="UP000299102">
    <property type="component" value="Unassembled WGS sequence"/>
</dbReference>
<comment type="caution">
    <text evidence="2">The sequence shown here is derived from an EMBL/GenBank/DDBJ whole genome shotgun (WGS) entry which is preliminary data.</text>
</comment>
<keyword evidence="2" id="KW-0808">Transferase</keyword>
<evidence type="ECO:0000259" key="1">
    <source>
        <dbReference type="PROSITE" id="PS50878"/>
    </source>
</evidence>
<dbReference type="GO" id="GO:0003964">
    <property type="term" value="F:RNA-directed DNA polymerase activity"/>
    <property type="evidence" value="ECO:0007669"/>
    <property type="project" value="UniProtKB-KW"/>
</dbReference>
<organism evidence="2 3">
    <name type="scientific">Eumeta variegata</name>
    <name type="common">Bagworm moth</name>
    <name type="synonym">Eumeta japonica</name>
    <dbReference type="NCBI Taxonomy" id="151549"/>
    <lineage>
        <taxon>Eukaryota</taxon>
        <taxon>Metazoa</taxon>
        <taxon>Ecdysozoa</taxon>
        <taxon>Arthropoda</taxon>
        <taxon>Hexapoda</taxon>
        <taxon>Insecta</taxon>
        <taxon>Pterygota</taxon>
        <taxon>Neoptera</taxon>
        <taxon>Endopterygota</taxon>
        <taxon>Lepidoptera</taxon>
        <taxon>Glossata</taxon>
        <taxon>Ditrysia</taxon>
        <taxon>Tineoidea</taxon>
        <taxon>Psychidae</taxon>
        <taxon>Oiketicinae</taxon>
        <taxon>Eumeta</taxon>
    </lineage>
</organism>
<dbReference type="PROSITE" id="PS50878">
    <property type="entry name" value="RT_POL"/>
    <property type="match status" value="1"/>
</dbReference>
<evidence type="ECO:0000313" key="2">
    <source>
        <dbReference type="EMBL" id="GBP41085.1"/>
    </source>
</evidence>
<reference evidence="2 3" key="1">
    <citation type="journal article" date="2019" name="Commun. Biol.">
        <title>The bagworm genome reveals a unique fibroin gene that provides high tensile strength.</title>
        <authorList>
            <person name="Kono N."/>
            <person name="Nakamura H."/>
            <person name="Ohtoshi R."/>
            <person name="Tomita M."/>
            <person name="Numata K."/>
            <person name="Arakawa K."/>
        </authorList>
    </citation>
    <scope>NUCLEOTIDE SEQUENCE [LARGE SCALE GENOMIC DNA]</scope>
</reference>
<dbReference type="STRING" id="151549.A0A4C1VTF5"/>